<keyword evidence="2" id="KW-1185">Reference proteome</keyword>
<name>A0ACB0XZF2_MELEN</name>
<evidence type="ECO:0000313" key="1">
    <source>
        <dbReference type="EMBL" id="CAK5024785.1"/>
    </source>
</evidence>
<comment type="caution">
    <text evidence="1">The sequence shown here is derived from an EMBL/GenBank/DDBJ whole genome shotgun (WGS) entry which is preliminary data.</text>
</comment>
<dbReference type="EMBL" id="CAVMJV010000004">
    <property type="protein sequence ID" value="CAK5024785.1"/>
    <property type="molecule type" value="Genomic_DNA"/>
</dbReference>
<evidence type="ECO:0000313" key="2">
    <source>
        <dbReference type="Proteomes" id="UP001497535"/>
    </source>
</evidence>
<gene>
    <name evidence="1" type="ORF">MENTE1834_LOCUS5601</name>
</gene>
<reference evidence="1" key="1">
    <citation type="submission" date="2023-11" db="EMBL/GenBank/DDBJ databases">
        <authorList>
            <person name="Poullet M."/>
        </authorList>
    </citation>
    <scope>NUCLEOTIDE SEQUENCE</scope>
    <source>
        <strain evidence="1">E1834</strain>
    </source>
</reference>
<dbReference type="Proteomes" id="UP001497535">
    <property type="component" value="Unassembled WGS sequence"/>
</dbReference>
<accession>A0ACB0XZF2</accession>
<organism evidence="1 2">
    <name type="scientific">Meloidogyne enterolobii</name>
    <name type="common">Root-knot nematode worm</name>
    <name type="synonym">Meloidogyne mayaguensis</name>
    <dbReference type="NCBI Taxonomy" id="390850"/>
    <lineage>
        <taxon>Eukaryota</taxon>
        <taxon>Metazoa</taxon>
        <taxon>Ecdysozoa</taxon>
        <taxon>Nematoda</taxon>
        <taxon>Chromadorea</taxon>
        <taxon>Rhabditida</taxon>
        <taxon>Tylenchina</taxon>
        <taxon>Tylenchomorpha</taxon>
        <taxon>Tylenchoidea</taxon>
        <taxon>Meloidogynidae</taxon>
        <taxon>Meloidogyninae</taxon>
        <taxon>Meloidogyne</taxon>
    </lineage>
</organism>
<proteinExistence type="predicted"/>
<protein>
    <submittedName>
        <fullName evidence="1">Uncharacterized protein</fullName>
    </submittedName>
</protein>
<sequence>MPLENDDCLLTPSVALTSTSISNGGSSQIIACQSGDSCSCTACCQSEPYKKNYLNVNKCLWRRRCCQLPEKTSLTLNSSDSNSSSLSRLLFSSILTTFTSFPPLFLLFIIIFISNILSILPPFVQSTLILVPSSSYKNISSTSFLNYVPLQNHSRVKRQQWWPQQQQQMWPPYPQQQQMEPCPPQCFGCQPTNCQAVQCMQPQMVNMVRCCCRPAMIIHPQPDLKTACDGEEAVAACMNGLCGQGFFCNHRKFCCRCPIGKSLGNCINGLCPTGYVCNSNNFCCAAGAGFLNFLCSLMFMNLFLVVLLALASMVNVLKDMNVNLCYARTSTTNIENNNNLWAAAEAPKTTKQPIRQFPLRPRIGGSGFGFVGNRQRLNGGDRRITNRKRHQQTKKRRLNRQRGWGWGTGDDLFEPFADDWQQDDDNGEEEMEGGEEEIGGDGVFDFWG</sequence>